<dbReference type="Gene3D" id="3.30.750.24">
    <property type="entry name" value="STAS domain"/>
    <property type="match status" value="1"/>
</dbReference>
<dbReference type="Proteomes" id="UP000199623">
    <property type="component" value="Unassembled WGS sequence"/>
</dbReference>
<dbReference type="AlphaFoldDB" id="A0A1G7WIJ0"/>
<reference evidence="3" key="1">
    <citation type="submission" date="2016-10" db="EMBL/GenBank/DDBJ databases">
        <authorList>
            <person name="Varghese N."/>
            <person name="Submissions S."/>
        </authorList>
    </citation>
    <scope>NUCLEOTIDE SEQUENCE [LARGE SCALE GENOMIC DNA]</scope>
    <source>
        <strain evidence="3">CGMCC 4.3506</strain>
    </source>
</reference>
<dbReference type="EMBL" id="FNCC01000010">
    <property type="protein sequence ID" value="SDG71718.1"/>
    <property type="molecule type" value="Genomic_DNA"/>
</dbReference>
<accession>A0A1G7WIJ0</accession>
<keyword evidence="3" id="KW-1185">Reference proteome</keyword>
<evidence type="ECO:0000313" key="3">
    <source>
        <dbReference type="Proteomes" id="UP000199623"/>
    </source>
</evidence>
<gene>
    <name evidence="2" type="ORF">SAMN05216553_110410</name>
</gene>
<name>A0A1G7WIJ0_9PSEU</name>
<dbReference type="PROSITE" id="PS50801">
    <property type="entry name" value="STAS"/>
    <property type="match status" value="1"/>
</dbReference>
<dbReference type="PANTHER" id="PTHR33495:SF13">
    <property type="entry name" value="ANTI-SIGMA-F FACTOR ANTAGONIST RSFB"/>
    <property type="match status" value="1"/>
</dbReference>
<dbReference type="InterPro" id="IPR002645">
    <property type="entry name" value="STAS_dom"/>
</dbReference>
<evidence type="ECO:0000313" key="2">
    <source>
        <dbReference type="EMBL" id="SDG71718.1"/>
    </source>
</evidence>
<dbReference type="InterPro" id="IPR036513">
    <property type="entry name" value="STAS_dom_sf"/>
</dbReference>
<proteinExistence type="predicted"/>
<sequence length="144" mass="15264">MHTELTSAAGSRAVQASTRPTDLLAIAEWTAPTGAVVLAVHGEVDTSSCSVLHDRIDEQLRSAHHLVLDLGEVDLLCAAGLTVLVVVRERAQLRGTVLCVVARTRPVRLPLIITGLTGVLDLHLDVDEALACGRSRLTSEDAVC</sequence>
<evidence type="ECO:0000259" key="1">
    <source>
        <dbReference type="PROSITE" id="PS50801"/>
    </source>
</evidence>
<dbReference type="SUPFAM" id="SSF52091">
    <property type="entry name" value="SpoIIaa-like"/>
    <property type="match status" value="1"/>
</dbReference>
<protein>
    <submittedName>
        <fullName evidence="2">Anti-anti-sigma factor</fullName>
    </submittedName>
</protein>
<dbReference type="Pfam" id="PF01740">
    <property type="entry name" value="STAS"/>
    <property type="match status" value="1"/>
</dbReference>
<dbReference type="GO" id="GO:0043856">
    <property type="term" value="F:anti-sigma factor antagonist activity"/>
    <property type="evidence" value="ECO:0007669"/>
    <property type="project" value="TreeGrafter"/>
</dbReference>
<dbReference type="RefSeq" id="WP_176946915.1">
    <property type="nucleotide sequence ID" value="NZ_FNCC01000010.1"/>
</dbReference>
<dbReference type="PANTHER" id="PTHR33495">
    <property type="entry name" value="ANTI-SIGMA FACTOR ANTAGONIST TM_1081-RELATED-RELATED"/>
    <property type="match status" value="1"/>
</dbReference>
<organism evidence="2 3">
    <name type="scientific">Lentzea fradiae</name>
    <dbReference type="NCBI Taxonomy" id="200378"/>
    <lineage>
        <taxon>Bacteria</taxon>
        <taxon>Bacillati</taxon>
        <taxon>Actinomycetota</taxon>
        <taxon>Actinomycetes</taxon>
        <taxon>Pseudonocardiales</taxon>
        <taxon>Pseudonocardiaceae</taxon>
        <taxon>Lentzea</taxon>
    </lineage>
</organism>
<dbReference type="CDD" id="cd07043">
    <property type="entry name" value="STAS_anti-anti-sigma_factors"/>
    <property type="match status" value="1"/>
</dbReference>
<dbReference type="STRING" id="200378.SAMN05216553_110410"/>
<feature type="domain" description="STAS" evidence="1">
    <location>
        <begin position="34"/>
        <end position="133"/>
    </location>
</feature>